<feature type="compositionally biased region" description="Basic and acidic residues" evidence="1">
    <location>
        <begin position="46"/>
        <end position="69"/>
    </location>
</feature>
<dbReference type="VEuPathDB" id="ToxoDB:CSUI_000508"/>
<comment type="caution">
    <text evidence="2">The sequence shown here is derived from an EMBL/GenBank/DDBJ whole genome shotgun (WGS) entry which is preliminary data.</text>
</comment>
<feature type="compositionally biased region" description="Basic and acidic residues" evidence="1">
    <location>
        <begin position="81"/>
        <end position="98"/>
    </location>
</feature>
<gene>
    <name evidence="2" type="ORF">CSUI_000508</name>
</gene>
<protein>
    <submittedName>
        <fullName evidence="2">Uncharacterized protein</fullName>
    </submittedName>
</protein>
<evidence type="ECO:0000313" key="2">
    <source>
        <dbReference type="EMBL" id="PHJ25647.1"/>
    </source>
</evidence>
<feature type="compositionally biased region" description="Basic and acidic residues" evidence="1">
    <location>
        <begin position="8"/>
        <end position="36"/>
    </location>
</feature>
<reference evidence="2 3" key="1">
    <citation type="journal article" date="2017" name="Int. J. Parasitol.">
        <title>The genome of the protozoan parasite Cystoisospora suis and a reverse vaccinology approach to identify vaccine candidates.</title>
        <authorList>
            <person name="Palmieri N."/>
            <person name="Shrestha A."/>
            <person name="Ruttkowski B."/>
            <person name="Beck T."/>
            <person name="Vogl C."/>
            <person name="Tomley F."/>
            <person name="Blake D.P."/>
            <person name="Joachim A."/>
        </authorList>
    </citation>
    <scope>NUCLEOTIDE SEQUENCE [LARGE SCALE GENOMIC DNA]</scope>
    <source>
        <strain evidence="2 3">Wien I</strain>
    </source>
</reference>
<proteinExistence type="predicted"/>
<feature type="non-terminal residue" evidence="2">
    <location>
        <position position="1"/>
    </location>
</feature>
<feature type="compositionally biased region" description="Low complexity" evidence="1">
    <location>
        <begin position="287"/>
        <end position="296"/>
    </location>
</feature>
<organism evidence="2 3">
    <name type="scientific">Cystoisospora suis</name>
    <dbReference type="NCBI Taxonomy" id="483139"/>
    <lineage>
        <taxon>Eukaryota</taxon>
        <taxon>Sar</taxon>
        <taxon>Alveolata</taxon>
        <taxon>Apicomplexa</taxon>
        <taxon>Conoidasida</taxon>
        <taxon>Coccidia</taxon>
        <taxon>Eucoccidiorida</taxon>
        <taxon>Eimeriorina</taxon>
        <taxon>Sarcocystidae</taxon>
        <taxon>Cystoisospora</taxon>
    </lineage>
</organism>
<evidence type="ECO:0000313" key="3">
    <source>
        <dbReference type="Proteomes" id="UP000221165"/>
    </source>
</evidence>
<dbReference type="RefSeq" id="XP_067927293.1">
    <property type="nucleotide sequence ID" value="XM_068060742.1"/>
</dbReference>
<feature type="compositionally biased region" description="Basic and acidic residues" evidence="1">
    <location>
        <begin position="230"/>
        <end position="249"/>
    </location>
</feature>
<dbReference type="AlphaFoldDB" id="A0A2C6LC14"/>
<name>A0A2C6LC14_9APIC</name>
<dbReference type="OrthoDB" id="332178at2759"/>
<evidence type="ECO:0000256" key="1">
    <source>
        <dbReference type="SAM" id="MobiDB-lite"/>
    </source>
</evidence>
<feature type="region of interest" description="Disordered" evidence="1">
    <location>
        <begin position="1"/>
        <end position="258"/>
    </location>
</feature>
<dbReference type="GeneID" id="94423953"/>
<dbReference type="Proteomes" id="UP000221165">
    <property type="component" value="Unassembled WGS sequence"/>
</dbReference>
<sequence length="437" mass="49655">WRRRLSLSKKDEGGKRDEERESHDELSPRNEGDQSRASRWRRRLSLSRDRSTERGSEVPKSPQAEEKSRASRFLRRLSVSSREERQSETEDEEKESRLARLRRRFSHSKAGDEDEGNSEGERDSRGRRLLRRLSVSSRKSGKGDEENDAAAESKLDKWKRRLSISSRNSRAASREGSVCSLGDGENESSSWRAKLSVRSRSREPPIPGAAPGPQGGIRASLKEKAKRLMGRRDSRAEDLERVERFHNPDYKPTGNESAFEDDFEHEAEEECDDLQMRGELAEAFAVSSESSRVASVQPSEDLTPRFTAEPPREHSGQQTPTEVLDWVEGGEELDEGVHLVDHEAKEELLSDRSEERENKQQTKGLASYLCCSVGPREVPTEHPGFKAGARCERMRPREKIFFSQPVVCRELTDDDFGAVPRLCYAPTDYGLELEKAV</sequence>
<dbReference type="EMBL" id="MIGC01000187">
    <property type="protein sequence ID" value="PHJ25647.1"/>
    <property type="molecule type" value="Genomic_DNA"/>
</dbReference>
<keyword evidence="3" id="KW-1185">Reference proteome</keyword>
<accession>A0A2C6LC14</accession>
<feature type="region of interest" description="Disordered" evidence="1">
    <location>
        <begin position="287"/>
        <end position="321"/>
    </location>
</feature>